<protein>
    <recommendedName>
        <fullName evidence="3">Serine dehydrogenase proteinase</fullName>
    </recommendedName>
</protein>
<accession>A0ABP8I785</accession>
<dbReference type="InterPro" id="IPR029045">
    <property type="entry name" value="ClpP/crotonase-like_dom_sf"/>
</dbReference>
<dbReference type="EMBL" id="BAABFU010000003">
    <property type="protein sequence ID" value="GAA4352809.1"/>
    <property type="molecule type" value="Genomic_DNA"/>
</dbReference>
<gene>
    <name evidence="1" type="ORF">GCM10023150_20760</name>
</gene>
<dbReference type="PANTHER" id="PTHR35984:SF1">
    <property type="entry name" value="PERIPLASMIC SERINE PROTEASE"/>
    <property type="match status" value="1"/>
</dbReference>
<dbReference type="Proteomes" id="UP001501294">
    <property type="component" value="Unassembled WGS sequence"/>
</dbReference>
<proteinExistence type="predicted"/>
<comment type="caution">
    <text evidence="1">The sequence shown here is derived from an EMBL/GenBank/DDBJ whole genome shotgun (WGS) entry which is preliminary data.</text>
</comment>
<dbReference type="Gene3D" id="3.90.226.10">
    <property type="entry name" value="2-enoyl-CoA Hydratase, Chain A, domain 1"/>
    <property type="match status" value="1"/>
</dbReference>
<evidence type="ECO:0000313" key="2">
    <source>
        <dbReference type="Proteomes" id="UP001501294"/>
    </source>
</evidence>
<dbReference type="SUPFAM" id="SSF52096">
    <property type="entry name" value="ClpP/crotonase"/>
    <property type="match status" value="1"/>
</dbReference>
<dbReference type="InterPro" id="IPR002825">
    <property type="entry name" value="Pept_S49_ser-pept_pro"/>
</dbReference>
<name>A0ABP8I785_9GAMM</name>
<dbReference type="PANTHER" id="PTHR35984">
    <property type="entry name" value="PERIPLASMIC SERINE PROTEASE"/>
    <property type="match status" value="1"/>
</dbReference>
<sequence length="290" mass="31978">MSSIYVLQHIKKIESLRNSRVLILAASHLDNELLPALKNQLDVIGKVDTLDVLIHSRGGVVNTARRIALLLRKYASTVNFIVPYYCESSGTILALSGDEIIAGDLAIFTPIDPHLHGGVGDGNSALSCLDIKQFGQMCEEWFGVDPEQANAEQVSLLCNSIFPPTLTAFYRTARETQAIAEELLSYQLPSDEPLVRSKIVEHLMYEYHSHHYAITKEEMSDLGLNCQSNNDVEQLAWEISVTIQSVIGGGVRQSIDEPYSDALIISKESSQIRSNPGNGLLPQWGTLESL</sequence>
<keyword evidence="2" id="KW-1185">Reference proteome</keyword>
<evidence type="ECO:0000313" key="1">
    <source>
        <dbReference type="EMBL" id="GAA4352809.1"/>
    </source>
</evidence>
<reference evidence="2" key="1">
    <citation type="journal article" date="2019" name="Int. J. Syst. Evol. Microbiol.">
        <title>The Global Catalogue of Microorganisms (GCM) 10K type strain sequencing project: providing services to taxonomists for standard genome sequencing and annotation.</title>
        <authorList>
            <consortium name="The Broad Institute Genomics Platform"/>
            <consortium name="The Broad Institute Genome Sequencing Center for Infectious Disease"/>
            <person name="Wu L."/>
            <person name="Ma J."/>
        </authorList>
    </citation>
    <scope>NUCLEOTIDE SEQUENCE [LARGE SCALE GENOMIC DNA]</scope>
    <source>
        <strain evidence="2">JCM 17727</strain>
    </source>
</reference>
<organism evidence="1 2">
    <name type="scientific">Kangiella taiwanensis</name>
    <dbReference type="NCBI Taxonomy" id="1079179"/>
    <lineage>
        <taxon>Bacteria</taxon>
        <taxon>Pseudomonadati</taxon>
        <taxon>Pseudomonadota</taxon>
        <taxon>Gammaproteobacteria</taxon>
        <taxon>Kangiellales</taxon>
        <taxon>Kangiellaceae</taxon>
        <taxon>Kangiella</taxon>
    </lineage>
</organism>
<dbReference type="RefSeq" id="WP_223579371.1">
    <property type="nucleotide sequence ID" value="NZ_BAABFU010000003.1"/>
</dbReference>
<dbReference type="Pfam" id="PF01972">
    <property type="entry name" value="SDH_protease"/>
    <property type="match status" value="1"/>
</dbReference>
<evidence type="ECO:0008006" key="3">
    <source>
        <dbReference type="Google" id="ProtNLM"/>
    </source>
</evidence>